<dbReference type="InterPro" id="IPR009014">
    <property type="entry name" value="Transketo_C/PFOR_II"/>
</dbReference>
<dbReference type="FunFam" id="3.40.50.970:FF:000129">
    <property type="entry name" value="Transketolase"/>
    <property type="match status" value="1"/>
</dbReference>
<evidence type="ECO:0000313" key="6">
    <source>
        <dbReference type="Proteomes" id="UP000280296"/>
    </source>
</evidence>
<evidence type="ECO:0000256" key="1">
    <source>
        <dbReference type="ARBA" id="ARBA00001964"/>
    </source>
</evidence>
<dbReference type="AlphaFoldDB" id="A0A432MJQ9"/>
<dbReference type="OrthoDB" id="9803371at2"/>
<protein>
    <submittedName>
        <fullName evidence="5">Transketolase</fullName>
    </submittedName>
</protein>
<name>A0A432MJQ9_9BACT</name>
<dbReference type="Gene3D" id="3.40.50.920">
    <property type="match status" value="1"/>
</dbReference>
<dbReference type="Proteomes" id="UP000280296">
    <property type="component" value="Unassembled WGS sequence"/>
</dbReference>
<proteinExistence type="inferred from homology"/>
<accession>A0A432MJQ9</accession>
<dbReference type="Pfam" id="PF02780">
    <property type="entry name" value="Transketolase_C"/>
    <property type="match status" value="1"/>
</dbReference>
<evidence type="ECO:0000256" key="2">
    <source>
        <dbReference type="ARBA" id="ARBA00007131"/>
    </source>
</evidence>
<keyword evidence="6" id="KW-1185">Reference proteome</keyword>
<evidence type="ECO:0000313" key="5">
    <source>
        <dbReference type="EMBL" id="RUL87631.1"/>
    </source>
</evidence>
<dbReference type="PANTHER" id="PTHR43825:SF5">
    <property type="entry name" value="HYPOTHETICAL TRANSKETOLASE FAMILY PROTEIN"/>
    <property type="match status" value="1"/>
</dbReference>
<gene>
    <name evidence="5" type="ORF">TsocGM_11515</name>
</gene>
<sequence length="319" mass="33481">MRTEFIEELTRLAERDDRICLVVGDLGFGVVVDFAKRFPDRFLNVGIAEQAMTGLAAGWALSGKVVFTYSIANFPTLRCLEQIRNDACYHGANVKIVAVGGGFAYGALGATHHATEDLAVLRAMPGMRVVAPGDTVEARLATRAVADLPGPCYLRIGRAGEPTVHDAEPEFRIGRAITVREGTDVAILSTGGMLKTAVDAAELLGADGISARVVSMHTLHPIDEGAILRASAETGAVLTLEEHSIVGGLGGAVAEVLAESASGVPFRRLGTPPRFAPRVGSQEFMLRQSGLTPPAVAEAARGLLLRHAALGPLMTVPEG</sequence>
<dbReference type="InterPro" id="IPR033248">
    <property type="entry name" value="Transketolase_C"/>
</dbReference>
<dbReference type="SUPFAM" id="SSF52518">
    <property type="entry name" value="Thiamin diphosphate-binding fold (THDP-binding)"/>
    <property type="match status" value="1"/>
</dbReference>
<comment type="similarity">
    <text evidence="2">Belongs to the transketolase family.</text>
</comment>
<comment type="cofactor">
    <cofactor evidence="1">
        <name>thiamine diphosphate</name>
        <dbReference type="ChEBI" id="CHEBI:58937"/>
    </cofactor>
</comment>
<dbReference type="SUPFAM" id="SSF52922">
    <property type="entry name" value="TK C-terminal domain-like"/>
    <property type="match status" value="1"/>
</dbReference>
<dbReference type="Gene3D" id="3.40.50.970">
    <property type="match status" value="1"/>
</dbReference>
<dbReference type="InterPro" id="IPR051157">
    <property type="entry name" value="PDH/Transketolase"/>
</dbReference>
<evidence type="ECO:0000256" key="3">
    <source>
        <dbReference type="ARBA" id="ARBA00023052"/>
    </source>
</evidence>
<dbReference type="CDD" id="cd07033">
    <property type="entry name" value="TPP_PYR_DXS_TK_like"/>
    <property type="match status" value="1"/>
</dbReference>
<dbReference type="InterPro" id="IPR005475">
    <property type="entry name" value="Transketolase-like_Pyr-bd"/>
</dbReference>
<dbReference type="InterPro" id="IPR029061">
    <property type="entry name" value="THDP-binding"/>
</dbReference>
<dbReference type="RefSeq" id="WP_126725519.1">
    <property type="nucleotide sequence ID" value="NZ_RYZH01000019.1"/>
</dbReference>
<comment type="caution">
    <text evidence="5">The sequence shown here is derived from an EMBL/GenBank/DDBJ whole genome shotgun (WGS) entry which is preliminary data.</text>
</comment>
<evidence type="ECO:0000259" key="4">
    <source>
        <dbReference type="SMART" id="SM00861"/>
    </source>
</evidence>
<dbReference type="PANTHER" id="PTHR43825">
    <property type="entry name" value="PYRUVATE DEHYDROGENASE E1 COMPONENT"/>
    <property type="match status" value="1"/>
</dbReference>
<feature type="domain" description="Transketolase-like pyrimidine-binding" evidence="4">
    <location>
        <begin position="1"/>
        <end position="163"/>
    </location>
</feature>
<reference evidence="5 6" key="2">
    <citation type="submission" date="2019-01" db="EMBL/GenBank/DDBJ databases">
        <title>Tautonia sociabilis, a novel thermotolerant planctomycete of Isosphaeraceae family, isolated from a 4000 m deep subterranean habitat.</title>
        <authorList>
            <person name="Kovaleva O.L."/>
            <person name="Elcheninov A.G."/>
            <person name="Van Heerden E."/>
            <person name="Toshchakov S.V."/>
            <person name="Novikov A."/>
            <person name="Bonch-Osmolovskaya E.A."/>
            <person name="Kublanov I.V."/>
        </authorList>
    </citation>
    <scope>NUCLEOTIDE SEQUENCE [LARGE SCALE GENOMIC DNA]</scope>
    <source>
        <strain evidence="5 6">GM2012</strain>
    </source>
</reference>
<dbReference type="SMART" id="SM00861">
    <property type="entry name" value="Transket_pyr"/>
    <property type="match status" value="1"/>
</dbReference>
<dbReference type="EMBL" id="RYZH01000019">
    <property type="protein sequence ID" value="RUL87631.1"/>
    <property type="molecule type" value="Genomic_DNA"/>
</dbReference>
<reference evidence="5 6" key="1">
    <citation type="submission" date="2018-12" db="EMBL/GenBank/DDBJ databases">
        <authorList>
            <person name="Toschakov S.V."/>
        </authorList>
    </citation>
    <scope>NUCLEOTIDE SEQUENCE [LARGE SCALE GENOMIC DNA]</scope>
    <source>
        <strain evidence="5 6">GM2012</strain>
    </source>
</reference>
<dbReference type="Pfam" id="PF02779">
    <property type="entry name" value="Transket_pyr"/>
    <property type="match status" value="1"/>
</dbReference>
<keyword evidence="3" id="KW-0786">Thiamine pyrophosphate</keyword>
<organism evidence="5 6">
    <name type="scientific">Tautonia sociabilis</name>
    <dbReference type="NCBI Taxonomy" id="2080755"/>
    <lineage>
        <taxon>Bacteria</taxon>
        <taxon>Pseudomonadati</taxon>
        <taxon>Planctomycetota</taxon>
        <taxon>Planctomycetia</taxon>
        <taxon>Isosphaerales</taxon>
        <taxon>Isosphaeraceae</taxon>
        <taxon>Tautonia</taxon>
    </lineage>
</organism>